<keyword evidence="5 15" id="KW-0808">Transferase</keyword>
<dbReference type="Gene3D" id="1.10.150.390">
    <property type="match status" value="1"/>
</dbReference>
<dbReference type="Gene3D" id="1.10.274.100">
    <property type="entry name" value="RNA polymerase Rpb1, domain 3"/>
    <property type="match status" value="1"/>
</dbReference>
<evidence type="ECO:0000313" key="19">
    <source>
        <dbReference type="EMBL" id="BAM82457.1"/>
    </source>
</evidence>
<dbReference type="Gene3D" id="2.40.40.20">
    <property type="match status" value="1"/>
</dbReference>
<dbReference type="FunFam" id="1.10.274.100:FF:000001">
    <property type="entry name" value="DNA-directed RNA polymerase subunit"/>
    <property type="match status" value="1"/>
</dbReference>
<keyword evidence="9" id="KW-0862">Zinc</keyword>
<evidence type="ECO:0000256" key="7">
    <source>
        <dbReference type="ARBA" id="ARBA00022723"/>
    </source>
</evidence>
<keyword evidence="20" id="KW-1185">Reference proteome</keyword>
<dbReference type="Gene3D" id="1.10.132.30">
    <property type="match status" value="1"/>
</dbReference>
<dbReference type="CDD" id="cd02733">
    <property type="entry name" value="RNAP_II_RPB1_N"/>
    <property type="match status" value="1"/>
</dbReference>
<comment type="catalytic activity">
    <reaction evidence="14 15">
        <text>RNA(n) + a ribonucleoside 5'-triphosphate = RNA(n+1) + diphosphate</text>
        <dbReference type="Rhea" id="RHEA:21248"/>
        <dbReference type="Rhea" id="RHEA-COMP:14527"/>
        <dbReference type="Rhea" id="RHEA-COMP:17342"/>
        <dbReference type="ChEBI" id="CHEBI:33019"/>
        <dbReference type="ChEBI" id="CHEBI:61557"/>
        <dbReference type="ChEBI" id="CHEBI:140395"/>
        <dbReference type="EC" id="2.7.7.6"/>
    </reaction>
</comment>
<feature type="compositionally biased region" description="Polar residues" evidence="17">
    <location>
        <begin position="1699"/>
        <end position="1771"/>
    </location>
</feature>
<dbReference type="InterPro" id="IPR007081">
    <property type="entry name" value="RNA_pol_Rpb1_5"/>
</dbReference>
<accession>A0A125YLI6</accession>
<dbReference type="GeneID" id="16996722"/>
<feature type="coiled-coil region" evidence="16">
    <location>
        <begin position="690"/>
        <end position="717"/>
    </location>
</feature>
<dbReference type="InterPro" id="IPR000722">
    <property type="entry name" value="RNA_pol_asu"/>
</dbReference>
<keyword evidence="3 15" id="KW-0240">DNA-directed RNA polymerase</keyword>
<evidence type="ECO:0000259" key="18">
    <source>
        <dbReference type="SMART" id="SM00663"/>
    </source>
</evidence>
<dbReference type="Proteomes" id="UP000007014">
    <property type="component" value="Chromosome 18"/>
</dbReference>
<dbReference type="InterPro" id="IPR007083">
    <property type="entry name" value="RNA_pol_Rpb1_4"/>
</dbReference>
<evidence type="ECO:0000256" key="12">
    <source>
        <dbReference type="ARBA" id="ARBA00023163"/>
    </source>
</evidence>
<dbReference type="Pfam" id="PF04998">
    <property type="entry name" value="RNA_pol_Rpb1_5"/>
    <property type="match status" value="1"/>
</dbReference>
<feature type="compositionally biased region" description="Low complexity" evidence="17">
    <location>
        <begin position="1630"/>
        <end position="1698"/>
    </location>
</feature>
<dbReference type="SUPFAM" id="SSF64484">
    <property type="entry name" value="beta and beta-prime subunits of DNA dependent RNA-polymerase"/>
    <property type="match status" value="1"/>
</dbReference>
<dbReference type="Gene3D" id="4.10.860.120">
    <property type="entry name" value="RNA polymerase II, clamp domain"/>
    <property type="match status" value="1"/>
</dbReference>
<name>A0A125YLI6_CYAM1</name>
<feature type="region of interest" description="Disordered" evidence="17">
    <location>
        <begin position="1614"/>
        <end position="1819"/>
    </location>
</feature>
<keyword evidence="10" id="KW-0460">Magnesium</keyword>
<dbReference type="GO" id="GO:0003899">
    <property type="term" value="F:DNA-directed RNA polymerase activity"/>
    <property type="evidence" value="ECO:0007669"/>
    <property type="project" value="UniProtKB-EC"/>
</dbReference>
<dbReference type="Pfam" id="PF05000">
    <property type="entry name" value="RNA_pol_Rpb1_4"/>
    <property type="match status" value="1"/>
</dbReference>
<dbReference type="InterPro" id="IPR044893">
    <property type="entry name" value="RNA_pol_Rpb1_clamp_domain"/>
</dbReference>
<feature type="domain" description="RNA polymerase N-terminal" evidence="18">
    <location>
        <begin position="241"/>
        <end position="544"/>
    </location>
</feature>
<evidence type="ECO:0000256" key="16">
    <source>
        <dbReference type="SAM" id="Coils"/>
    </source>
</evidence>
<evidence type="ECO:0000256" key="10">
    <source>
        <dbReference type="ARBA" id="ARBA00022842"/>
    </source>
</evidence>
<dbReference type="InterPro" id="IPR000684">
    <property type="entry name" value="RNA_pol_II_repeat_euk"/>
</dbReference>
<dbReference type="CDD" id="cd02584">
    <property type="entry name" value="RNAP_II_Rpb1_C"/>
    <property type="match status" value="1"/>
</dbReference>
<gene>
    <name evidence="19" type="ORF">CYME_CMR224C</name>
</gene>
<dbReference type="InterPro" id="IPR007073">
    <property type="entry name" value="RNA_pol_Rpb1_7"/>
</dbReference>
<feature type="compositionally biased region" description="Low complexity" evidence="17">
    <location>
        <begin position="1798"/>
        <end position="1819"/>
    </location>
</feature>
<dbReference type="Pfam" id="PF00623">
    <property type="entry name" value="RNA_pol_Rpb1_2"/>
    <property type="match status" value="1"/>
</dbReference>
<dbReference type="FunFam" id="1.10.132.30:FF:000001">
    <property type="entry name" value="DNA-directed RNA polymerase subunit"/>
    <property type="match status" value="1"/>
</dbReference>
<reference evidence="19 20" key="1">
    <citation type="journal article" date="2004" name="Nature">
        <title>Genome sequence of the ultrasmall unicellular red alga Cyanidioschyzon merolae 10D.</title>
        <authorList>
            <person name="Matsuzaki M."/>
            <person name="Misumi O."/>
            <person name="Shin-i T."/>
            <person name="Maruyama S."/>
            <person name="Takahara M."/>
            <person name="Miyagishima S."/>
            <person name="Mori T."/>
            <person name="Nishida K."/>
            <person name="Yagisawa F."/>
            <person name="Nishida K."/>
            <person name="Yoshida Y."/>
            <person name="Nishimura Y."/>
            <person name="Nakao S."/>
            <person name="Kobayashi T."/>
            <person name="Momoyama Y."/>
            <person name="Higashiyama T."/>
            <person name="Minoda A."/>
            <person name="Sano M."/>
            <person name="Nomoto H."/>
            <person name="Oishi K."/>
            <person name="Hayashi H."/>
            <person name="Ohta F."/>
            <person name="Nishizaka S."/>
            <person name="Haga S."/>
            <person name="Miura S."/>
            <person name="Morishita T."/>
            <person name="Kabeya Y."/>
            <person name="Terasawa K."/>
            <person name="Suzuki Y."/>
            <person name="Ishii Y."/>
            <person name="Asakawa S."/>
            <person name="Takano H."/>
            <person name="Ohta N."/>
            <person name="Kuroiwa H."/>
            <person name="Tanaka K."/>
            <person name="Shimizu N."/>
            <person name="Sugano S."/>
            <person name="Sato N."/>
            <person name="Nozaki H."/>
            <person name="Ogasawara N."/>
            <person name="Kohara Y."/>
            <person name="Kuroiwa T."/>
        </authorList>
    </citation>
    <scope>NUCLEOTIDE SEQUENCE [LARGE SCALE GENOMIC DNA]</scope>
    <source>
        <strain evidence="19 20">10D</strain>
    </source>
</reference>
<dbReference type="GO" id="GO:0005665">
    <property type="term" value="C:RNA polymerase II, core complex"/>
    <property type="evidence" value="ECO:0007669"/>
    <property type="project" value="TreeGrafter"/>
</dbReference>
<evidence type="ECO:0000256" key="17">
    <source>
        <dbReference type="SAM" id="MobiDB-lite"/>
    </source>
</evidence>
<dbReference type="RefSeq" id="XP_005538493.1">
    <property type="nucleotide sequence ID" value="XM_005538436.1"/>
</dbReference>
<dbReference type="eggNOG" id="KOG0260">
    <property type="taxonomic scope" value="Eukaryota"/>
</dbReference>
<dbReference type="FunFam" id="2.40.40.20:FF:000019">
    <property type="entry name" value="DNA-directed RNA polymerase II subunit RPB1"/>
    <property type="match status" value="1"/>
</dbReference>
<protein>
    <recommendedName>
        <fullName evidence="15">DNA-directed RNA polymerase subunit</fullName>
        <ecNumber evidence="15">2.7.7.6</ecNumber>
    </recommendedName>
</protein>
<dbReference type="InterPro" id="IPR007075">
    <property type="entry name" value="RNA_pol_Rpb1_6"/>
</dbReference>
<keyword evidence="12 15" id="KW-0804">Transcription</keyword>
<dbReference type="GO" id="GO:0006366">
    <property type="term" value="P:transcription by RNA polymerase II"/>
    <property type="evidence" value="ECO:0007669"/>
    <property type="project" value="InterPro"/>
</dbReference>
<dbReference type="SMART" id="SM00663">
    <property type="entry name" value="RPOLA_N"/>
    <property type="match status" value="1"/>
</dbReference>
<dbReference type="PANTHER" id="PTHR19376">
    <property type="entry name" value="DNA-DIRECTED RNA POLYMERASE"/>
    <property type="match status" value="1"/>
</dbReference>
<evidence type="ECO:0000256" key="3">
    <source>
        <dbReference type="ARBA" id="ARBA00022478"/>
    </source>
</evidence>
<keyword evidence="11" id="KW-0238">DNA-binding</keyword>
<dbReference type="InterPro" id="IPR038593">
    <property type="entry name" value="RNA_pol_Rpb1_7_sf"/>
</dbReference>
<dbReference type="STRING" id="280699.A0A125YLI6"/>
<evidence type="ECO:0000256" key="6">
    <source>
        <dbReference type="ARBA" id="ARBA00022695"/>
    </source>
</evidence>
<feature type="compositionally biased region" description="Polar residues" evidence="17">
    <location>
        <begin position="1788"/>
        <end position="1797"/>
    </location>
</feature>
<dbReference type="Gene3D" id="6.10.250.2940">
    <property type="match status" value="1"/>
</dbReference>
<feature type="compositionally biased region" description="Low complexity" evidence="17">
    <location>
        <begin position="1772"/>
        <end position="1787"/>
    </location>
</feature>
<evidence type="ECO:0000256" key="13">
    <source>
        <dbReference type="ARBA" id="ARBA00023242"/>
    </source>
</evidence>
<comment type="subcellular location">
    <subcellularLocation>
        <location evidence="1">Nucleus</location>
    </subcellularLocation>
</comment>
<dbReference type="Gene3D" id="3.30.1490.180">
    <property type="entry name" value="RNA polymerase ii"/>
    <property type="match status" value="1"/>
</dbReference>
<reference evidence="19 20" key="2">
    <citation type="journal article" date="2007" name="BMC Biol.">
        <title>A 100%-complete sequence reveals unusually simple genomic features in the hot-spring red alga Cyanidioschyzon merolae.</title>
        <authorList>
            <person name="Nozaki H."/>
            <person name="Takano H."/>
            <person name="Misumi O."/>
            <person name="Terasawa K."/>
            <person name="Matsuzaki M."/>
            <person name="Maruyama S."/>
            <person name="Nishida K."/>
            <person name="Yagisawa F."/>
            <person name="Yoshida Y."/>
            <person name="Fujiwara T."/>
            <person name="Takio S."/>
            <person name="Tamura K."/>
            <person name="Chung S.J."/>
            <person name="Nakamura S."/>
            <person name="Kuroiwa H."/>
            <person name="Tanaka K."/>
            <person name="Sato N."/>
            <person name="Kuroiwa T."/>
        </authorList>
    </citation>
    <scope>NUCLEOTIDE SEQUENCE [LARGE SCALE GENOMIC DNA]</scope>
    <source>
        <strain evidence="19 20">10D</strain>
    </source>
</reference>
<dbReference type="InterPro" id="IPR038120">
    <property type="entry name" value="Rpb1_funnel_sf"/>
</dbReference>
<keyword evidence="4" id="KW-0597">Phosphoprotein</keyword>
<evidence type="ECO:0000256" key="8">
    <source>
        <dbReference type="ARBA" id="ARBA00022737"/>
    </source>
</evidence>
<evidence type="ECO:0000256" key="11">
    <source>
        <dbReference type="ARBA" id="ARBA00023125"/>
    </source>
</evidence>
<dbReference type="Pfam" id="PF04983">
    <property type="entry name" value="RNA_pol_Rpb1_3"/>
    <property type="match status" value="1"/>
</dbReference>
<evidence type="ECO:0000256" key="14">
    <source>
        <dbReference type="ARBA" id="ARBA00048552"/>
    </source>
</evidence>
<dbReference type="Gramene" id="CMR224CT">
    <property type="protein sequence ID" value="CMR224CT"/>
    <property type="gene ID" value="CMR224C"/>
</dbReference>
<keyword evidence="6 15" id="KW-0548">Nucleotidyltransferase</keyword>
<dbReference type="FunFam" id="4.10.860.120:FF:000003">
    <property type="entry name" value="DNA-directed RNA polymerase subunit"/>
    <property type="match status" value="1"/>
</dbReference>
<evidence type="ECO:0000256" key="1">
    <source>
        <dbReference type="ARBA" id="ARBA00004123"/>
    </source>
</evidence>
<dbReference type="GO" id="GO:0046872">
    <property type="term" value="F:metal ion binding"/>
    <property type="evidence" value="ECO:0007669"/>
    <property type="project" value="UniProtKB-KW"/>
</dbReference>
<dbReference type="Pfam" id="PF04992">
    <property type="entry name" value="RNA_pol_Rpb1_6"/>
    <property type="match status" value="1"/>
</dbReference>
<dbReference type="Pfam" id="PF04990">
    <property type="entry name" value="RNA_pol_Rpb1_7"/>
    <property type="match status" value="1"/>
</dbReference>
<dbReference type="InterPro" id="IPR007066">
    <property type="entry name" value="RNA_pol_Rpb1_3"/>
</dbReference>
<keyword evidence="7" id="KW-0479">Metal-binding</keyword>
<sequence length="1819" mass="198935">MDYDLQTFSSAELKAVGAVQFGLLSPDELRRLSVVRVEYDVAFERGVPKAGGVLDPRLGAIDRNFPCATCEGSSIDCPGHFGHIELVKPVFNVLMLSTVLKTLRCVCYYCSRLLVDGSDSRMLRAARIKDPVKRFQAVFQLCNGTRVCGGGADSSEEQLMLPAAVLEARERIGKPREGCGNLQPHVTRDGLRILAEFPDAEAFAAERKQELAAERVQQIFRHIRDEDLELLGFHPRFSRPEWMVLSVLPVPPPHVRPSIQMDAVSRGEDDLTFKLGDIIKANNALQRLEAEGAPAHVIREQYVLLQFHVATFMNNDLPGMPRATLRSGRPLKSIAQRLKGKEGRVRNNLMGKRVNFSARTVITADPQLALDEVGVPRSVAMTLTYPEVVTPYNIDRLWEAVRNGPNAYPGALFVIRNDGKRIALQFVRRSADIVLEPGCVVERHLLNGDLVLFNRQPSLHRMSIMGHRVRILPYSTFRMNLSATSPYNADFDGDEMNLHVPQSEEVRAEIKELMAVPKNIVSPQANRPVMGIVQDSLLGCMLFTLRDTFLEEDTVFNLLLHLPHFDGRIPAPAILKPRPLWTGKQIFSLLLPDGVNLERLSNGHPDHERTIMTPSDTRVLIQNGELITGIVDKRTVGSSAGSLIHVTWKESGPERTSQLISDIQLLINYWLMQNGMSIGIGDCIADAHTMAAINRTIQEAKDEVRQLIRLAQEGRLERQPGKTMLESFEACVNRVLNSARDKAGGFAQESLLPSNNIKRMVSAGSKGSFINVSQIVACVGQQNVEGKRIPYGFRRRTLPHFVVDDLSPEARGFVENSYLRGLTPEEVFFHAMGGREGLIDTAVKTAETGYIQRRLMKAMEDIRIEYDGTVRNSLGDVMQFLYGDDAADGAMLEVQELRLVRASNQEMEALFRLDVYDRDFGLGYIEPDLIDAVRTDPEVALELEEEYQQLLADREQLCAVFPTGEAKWPLMVNVQRLIQNCRSIFGIQHDTLSDLHPRQIIQGVRVLLQRCVVVPGDDELSREAQRNAVLLFAAHVRAELATKRVLQIHRLNSKAFAWLLGEIETRFVRARATPGEMVGAVAAQSLGEPATQMTLNTFHFAGVSAKNVTLGVPRLKELINVARQAKTPSVTVYLKSGKDKELANIVQSELEQCRLRDVVESSAIYFDPDPANTVVEADREWVRDYFDLPDEMDRPERLSPWLLRIVLSTEMMIDKRLRLSDVARRLRAEFGGDLSVVYSDDNAEQLVMHIRMAGDEYEKGALGVPILGESERLDDTLNLLGPGDMTAGGNQSLEALDSGTVEEQDDVFLKRIELALLEDMQLKGIPGIRKVFLRQTQRVLFDPEAGSFRSAPEWVLDTEGTALLAVLSHPDVDARRTISNEITEVLQVLGIEAARQALYNEMYAVLSFDGSSVGYRHLALLVEVMTCRGMLIPVSRFGINRLETGPLMRCTFEETVEILATAATFGVRDACEGVSQAVILGQRAKVGTGAFSLTLDESVLNQAETETSVAAVRDAHVGGVFAKAYAAADVDADHWTPAYTPGATPGMASDGFAAPWTPSLNLASPYGSFSPAVGFSPATSTYVGGDAMKDAGRYGLGGTSPFASFSASATTPNWAPSPAGGGTGTLGAFSPSSPAYSPTSPRLVSPTSPAYSPTSPAYSPTSPAYSPTSPAYSPTSPAYSPTSPAYSPTSPAYSPSSPNVAYSPSSPNVAYSPSSPNVAYSPSSPNVAYSPSSPNVAYSPSSPNVAYSPSSPNVAYSPSSPNVAYSPSSPNVAYSPSSPVAYSPSSPNVAYSPSSPNVAYSPSSPAFSPSSPVYSPKNK</sequence>
<dbReference type="EMBL" id="AP006500">
    <property type="protein sequence ID" value="BAM82457.1"/>
    <property type="molecule type" value="Genomic_DNA"/>
</dbReference>
<dbReference type="Gene3D" id="6.20.50.80">
    <property type="match status" value="1"/>
</dbReference>
<proteinExistence type="inferred from homology"/>
<dbReference type="Gene3D" id="3.30.1360.140">
    <property type="match status" value="1"/>
</dbReference>
<dbReference type="PROSITE" id="PS00115">
    <property type="entry name" value="RNA_POL_II_REPEAT"/>
    <property type="match status" value="6"/>
</dbReference>
<dbReference type="NCBIfam" id="NF006336">
    <property type="entry name" value="PRK08566.1"/>
    <property type="match status" value="1"/>
</dbReference>
<comment type="function">
    <text evidence="15">DNA-dependent RNA polymerase catalyzes the transcription of DNA into RNA using the four ribonucleoside triphosphates as substrates.</text>
</comment>
<organism evidence="19 20">
    <name type="scientific">Cyanidioschyzon merolae (strain NIES-3377 / 10D)</name>
    <name type="common">Unicellular red alga</name>
    <dbReference type="NCBI Taxonomy" id="280699"/>
    <lineage>
        <taxon>Eukaryota</taxon>
        <taxon>Rhodophyta</taxon>
        <taxon>Bangiophyceae</taxon>
        <taxon>Cyanidiales</taxon>
        <taxon>Cyanidiaceae</taxon>
        <taxon>Cyanidioschyzon</taxon>
    </lineage>
</organism>
<evidence type="ECO:0000256" key="15">
    <source>
        <dbReference type="RuleBase" id="RU004279"/>
    </source>
</evidence>
<keyword evidence="8" id="KW-0677">Repeat</keyword>
<dbReference type="PANTHER" id="PTHR19376:SF37">
    <property type="entry name" value="DNA-DIRECTED RNA POLYMERASE II SUBUNIT RPB1"/>
    <property type="match status" value="1"/>
</dbReference>
<dbReference type="OrthoDB" id="270392at2759"/>
<dbReference type="InterPro" id="IPR045867">
    <property type="entry name" value="DNA-dir_RpoC_beta_prime"/>
</dbReference>
<dbReference type="KEGG" id="cme:CYME_CMR224C"/>
<dbReference type="Pfam" id="PF04997">
    <property type="entry name" value="RNA_pol_Rpb1_1"/>
    <property type="match status" value="1"/>
</dbReference>
<comment type="similarity">
    <text evidence="2 15">Belongs to the RNA polymerase beta' chain family.</text>
</comment>
<evidence type="ECO:0000256" key="2">
    <source>
        <dbReference type="ARBA" id="ARBA00006460"/>
    </source>
</evidence>
<dbReference type="OMA" id="KPCMGIV"/>
<dbReference type="GO" id="GO:0003677">
    <property type="term" value="F:DNA binding"/>
    <property type="evidence" value="ECO:0007669"/>
    <property type="project" value="UniProtKB-KW"/>
</dbReference>
<evidence type="ECO:0000256" key="4">
    <source>
        <dbReference type="ARBA" id="ARBA00022553"/>
    </source>
</evidence>
<dbReference type="InterPro" id="IPR042102">
    <property type="entry name" value="RNA_pol_Rpb1_3_sf"/>
</dbReference>
<evidence type="ECO:0000313" key="20">
    <source>
        <dbReference type="Proteomes" id="UP000007014"/>
    </source>
</evidence>
<dbReference type="InterPro" id="IPR007080">
    <property type="entry name" value="RNA_pol_Rpb1_1"/>
</dbReference>
<keyword evidence="16" id="KW-0175">Coiled coil</keyword>
<keyword evidence="13" id="KW-0539">Nucleus</keyword>
<evidence type="ECO:0000256" key="5">
    <source>
        <dbReference type="ARBA" id="ARBA00022679"/>
    </source>
</evidence>
<dbReference type="EC" id="2.7.7.6" evidence="15"/>
<evidence type="ECO:0000256" key="9">
    <source>
        <dbReference type="ARBA" id="ARBA00022833"/>
    </source>
</evidence>
<dbReference type="InterPro" id="IPR006592">
    <property type="entry name" value="RNA_pol_N"/>
</dbReference>